<dbReference type="AlphaFoldDB" id="A0A1S2ND02"/>
<keyword evidence="4" id="KW-0472">Membrane</keyword>
<dbReference type="EMBL" id="JRYB01000001">
    <property type="protein sequence ID" value="OIJ42971.1"/>
    <property type="molecule type" value="Genomic_DNA"/>
</dbReference>
<evidence type="ECO:0000313" key="7">
    <source>
        <dbReference type="Proteomes" id="UP000180246"/>
    </source>
</evidence>
<evidence type="ECO:0000256" key="1">
    <source>
        <dbReference type="ARBA" id="ARBA00004141"/>
    </source>
</evidence>
<protein>
    <submittedName>
        <fullName evidence="6">TM2 domain protein</fullName>
    </submittedName>
</protein>
<accession>A0A1S2ND02</accession>
<feature type="domain" description="TM2" evidence="5">
    <location>
        <begin position="5"/>
        <end position="49"/>
    </location>
</feature>
<evidence type="ECO:0000256" key="3">
    <source>
        <dbReference type="ARBA" id="ARBA00022989"/>
    </source>
</evidence>
<organism evidence="6 7">
    <name type="scientific">Massilia timonae</name>
    <dbReference type="NCBI Taxonomy" id="47229"/>
    <lineage>
        <taxon>Bacteria</taxon>
        <taxon>Pseudomonadati</taxon>
        <taxon>Pseudomonadota</taxon>
        <taxon>Betaproteobacteria</taxon>
        <taxon>Burkholderiales</taxon>
        <taxon>Oxalobacteraceae</taxon>
        <taxon>Telluria group</taxon>
        <taxon>Massilia</taxon>
    </lineage>
</organism>
<keyword evidence="3" id="KW-1133">Transmembrane helix</keyword>
<dbReference type="GO" id="GO:0016020">
    <property type="term" value="C:membrane"/>
    <property type="evidence" value="ECO:0007669"/>
    <property type="project" value="UniProtKB-SubCell"/>
</dbReference>
<reference evidence="6 7" key="1">
    <citation type="submission" date="2014-10" db="EMBL/GenBank/DDBJ databases">
        <authorList>
            <person name="Seo M.-J."/>
            <person name="Seok Y.J."/>
            <person name="Cha I.-T."/>
        </authorList>
    </citation>
    <scope>NUCLEOTIDE SEQUENCE [LARGE SCALE GENOMIC DNA]</scope>
    <source>
        <strain evidence="6 7">NEU</strain>
    </source>
</reference>
<comment type="caution">
    <text evidence="6">The sequence shown here is derived from an EMBL/GenBank/DDBJ whole genome shotgun (WGS) entry which is preliminary data.</text>
</comment>
<dbReference type="Proteomes" id="UP000180246">
    <property type="component" value="Unassembled WGS sequence"/>
</dbReference>
<keyword evidence="2" id="KW-0812">Transmembrane</keyword>
<evidence type="ECO:0000256" key="2">
    <source>
        <dbReference type="ARBA" id="ARBA00022692"/>
    </source>
</evidence>
<gene>
    <name evidence="6" type="ORF">LO55_99</name>
</gene>
<sequence>MAATHKNKTVATLLALLLGGFGAHRFYLKGGADRLGLLHLCALPITGILYGAVKPHPFYVILPLLVSFIAGFIEALAIGLTPDEKWDAKHNAGSGRQSRSNWTLPLLLVITMLTGAIVLIGTMARLFDLLFTGGAYG</sequence>
<name>A0A1S2ND02_9BURK</name>
<comment type="subcellular location">
    <subcellularLocation>
        <location evidence="1">Membrane</location>
        <topology evidence="1">Multi-pass membrane protein</topology>
    </subcellularLocation>
</comment>
<evidence type="ECO:0000259" key="5">
    <source>
        <dbReference type="Pfam" id="PF05154"/>
    </source>
</evidence>
<evidence type="ECO:0000313" key="6">
    <source>
        <dbReference type="EMBL" id="OIJ42971.1"/>
    </source>
</evidence>
<dbReference type="InterPro" id="IPR007829">
    <property type="entry name" value="TM2"/>
</dbReference>
<dbReference type="RefSeq" id="WP_005668880.1">
    <property type="nucleotide sequence ID" value="NZ_DALZDZ010000066.1"/>
</dbReference>
<proteinExistence type="predicted"/>
<dbReference type="Pfam" id="PF05154">
    <property type="entry name" value="TM2"/>
    <property type="match status" value="1"/>
</dbReference>
<evidence type="ECO:0000256" key="4">
    <source>
        <dbReference type="ARBA" id="ARBA00023136"/>
    </source>
</evidence>